<dbReference type="PANTHER" id="PTHR37487:SF3">
    <property type="entry name" value="CLEAVAGE_POLYADENYLATION SPECIFICITY FACTOR A SUBUNIT N-TERMINAL DOMAIN-CONTAINING PROTEIN"/>
    <property type="match status" value="1"/>
</dbReference>
<feature type="region of interest" description="Disordered" evidence="1">
    <location>
        <begin position="175"/>
        <end position="200"/>
    </location>
</feature>
<proteinExistence type="predicted"/>
<name>A0A1Y2ET95_9BASI</name>
<comment type="caution">
    <text evidence="3">The sequence shown here is derived from an EMBL/GenBank/DDBJ whole genome shotgun (WGS) entry which is preliminary data.</text>
</comment>
<keyword evidence="4" id="KW-1185">Reference proteome</keyword>
<feature type="chain" id="PRO_5012056330" description="Ser-Thr-rich glycosyl-phosphatidyl-inositol-anchored membrane family-domain-containing protein" evidence="2">
    <location>
        <begin position="22"/>
        <end position="251"/>
    </location>
</feature>
<gene>
    <name evidence="3" type="ORF">BCR35DRAFT_333374</name>
</gene>
<dbReference type="OrthoDB" id="3362246at2759"/>
<keyword evidence="2" id="KW-0732">Signal</keyword>
<feature type="signal peptide" evidence="2">
    <location>
        <begin position="1"/>
        <end position="21"/>
    </location>
</feature>
<evidence type="ECO:0000256" key="1">
    <source>
        <dbReference type="SAM" id="MobiDB-lite"/>
    </source>
</evidence>
<evidence type="ECO:0000313" key="3">
    <source>
        <dbReference type="EMBL" id="ORY74534.1"/>
    </source>
</evidence>
<dbReference type="Proteomes" id="UP000193467">
    <property type="component" value="Unassembled WGS sequence"/>
</dbReference>
<feature type="compositionally biased region" description="Low complexity" evidence="1">
    <location>
        <begin position="175"/>
        <end position="199"/>
    </location>
</feature>
<reference evidence="3 4" key="1">
    <citation type="submission" date="2016-07" db="EMBL/GenBank/DDBJ databases">
        <title>Pervasive Adenine N6-methylation of Active Genes in Fungi.</title>
        <authorList>
            <consortium name="DOE Joint Genome Institute"/>
            <person name="Mondo S.J."/>
            <person name="Dannebaum R.O."/>
            <person name="Kuo R.C."/>
            <person name="Labutti K."/>
            <person name="Haridas S."/>
            <person name="Kuo A."/>
            <person name="Salamov A."/>
            <person name="Ahrendt S.R."/>
            <person name="Lipzen A."/>
            <person name="Sullivan W."/>
            <person name="Andreopoulos W.B."/>
            <person name="Clum A."/>
            <person name="Lindquist E."/>
            <person name="Daum C."/>
            <person name="Ramamoorthy G.K."/>
            <person name="Gryganskyi A."/>
            <person name="Culley D."/>
            <person name="Magnuson J.K."/>
            <person name="James T.Y."/>
            <person name="O'Malley M.A."/>
            <person name="Stajich J.E."/>
            <person name="Spatafora J.W."/>
            <person name="Visel A."/>
            <person name="Grigoriev I.V."/>
        </authorList>
    </citation>
    <scope>NUCLEOTIDE SEQUENCE [LARGE SCALE GENOMIC DNA]</scope>
    <source>
        <strain evidence="3 4">62-1032</strain>
    </source>
</reference>
<dbReference type="PANTHER" id="PTHR37487">
    <property type="entry name" value="CHROMOSOME 1, WHOLE GENOME SHOTGUN SEQUENCE"/>
    <property type="match status" value="1"/>
</dbReference>
<evidence type="ECO:0000313" key="4">
    <source>
        <dbReference type="Proteomes" id="UP000193467"/>
    </source>
</evidence>
<dbReference type="EMBL" id="MCGR01000041">
    <property type="protein sequence ID" value="ORY74534.1"/>
    <property type="molecule type" value="Genomic_DNA"/>
</dbReference>
<protein>
    <recommendedName>
        <fullName evidence="5">Ser-Thr-rich glycosyl-phosphatidyl-inositol-anchored membrane family-domain-containing protein</fullName>
    </recommendedName>
</protein>
<dbReference type="AlphaFoldDB" id="A0A1Y2ET95"/>
<dbReference type="STRING" id="106004.A0A1Y2ET95"/>
<evidence type="ECO:0000256" key="2">
    <source>
        <dbReference type="SAM" id="SignalP"/>
    </source>
</evidence>
<feature type="region of interest" description="Disordered" evidence="1">
    <location>
        <begin position="209"/>
        <end position="228"/>
    </location>
</feature>
<sequence length="251" mass="24534">MFFTLITLLCTLITLTNVVLAQDPSATASADPAASTGGFTQCSPANLTFDGGVPPFTVEVLPASDTSGTPLTTINAPSSPYSWLVNVASGTNITLRATDANGTVANTDPVVVKPGTDASCLTAGSASARLARRAGPNTETTYAPAAFSTPATGASGGDFFNSYFENAIAGLPTDSASGAQASPQAAVAVDPTPADPSAAQATPALVDNAAQPTPAADPASTTVTSLSPESLSSLTQGIGGIASALGGIGGL</sequence>
<organism evidence="3 4">
    <name type="scientific">Leucosporidium creatinivorum</name>
    <dbReference type="NCBI Taxonomy" id="106004"/>
    <lineage>
        <taxon>Eukaryota</taxon>
        <taxon>Fungi</taxon>
        <taxon>Dikarya</taxon>
        <taxon>Basidiomycota</taxon>
        <taxon>Pucciniomycotina</taxon>
        <taxon>Microbotryomycetes</taxon>
        <taxon>Leucosporidiales</taxon>
        <taxon>Leucosporidium</taxon>
    </lineage>
</organism>
<dbReference type="InParanoid" id="A0A1Y2ET95"/>
<accession>A0A1Y2ET95</accession>
<evidence type="ECO:0008006" key="5">
    <source>
        <dbReference type="Google" id="ProtNLM"/>
    </source>
</evidence>